<evidence type="ECO:0000313" key="1">
    <source>
        <dbReference type="EMBL" id="MEA5365282.1"/>
    </source>
</evidence>
<name>A0ABU5RG85_9PSEU</name>
<dbReference type="Pfam" id="PF13591">
    <property type="entry name" value="MerR_2"/>
    <property type="match status" value="1"/>
</dbReference>
<dbReference type="Proteomes" id="UP001304298">
    <property type="component" value="Unassembled WGS sequence"/>
</dbReference>
<dbReference type="RefSeq" id="WP_323333677.1">
    <property type="nucleotide sequence ID" value="NZ_JAYFSI010000011.1"/>
</dbReference>
<keyword evidence="2" id="KW-1185">Reference proteome</keyword>
<organism evidence="1 2">
    <name type="scientific">Amycolatopsis heterodermiae</name>
    <dbReference type="NCBI Taxonomy" id="3110235"/>
    <lineage>
        <taxon>Bacteria</taxon>
        <taxon>Bacillati</taxon>
        <taxon>Actinomycetota</taxon>
        <taxon>Actinomycetes</taxon>
        <taxon>Pseudonocardiales</taxon>
        <taxon>Pseudonocardiaceae</taxon>
        <taxon>Amycolatopsis</taxon>
    </lineage>
</organism>
<reference evidence="1 2" key="1">
    <citation type="submission" date="2023-12" db="EMBL/GenBank/DDBJ databases">
        <title>Amycolatopsis sp. V23-08.</title>
        <authorList>
            <person name="Somphong A."/>
        </authorList>
    </citation>
    <scope>NUCLEOTIDE SEQUENCE [LARGE SCALE GENOMIC DNA]</scope>
    <source>
        <strain evidence="1 2">V23-08</strain>
    </source>
</reference>
<comment type="caution">
    <text evidence="1">The sequence shown here is derived from an EMBL/GenBank/DDBJ whole genome shotgun (WGS) entry which is preliminary data.</text>
</comment>
<proteinExistence type="predicted"/>
<evidence type="ECO:0000313" key="2">
    <source>
        <dbReference type="Proteomes" id="UP001304298"/>
    </source>
</evidence>
<protein>
    <submittedName>
        <fullName evidence="1">Chaperone modulator CbpM</fullName>
    </submittedName>
</protein>
<dbReference type="EMBL" id="JAYFSI010000011">
    <property type="protein sequence ID" value="MEA5365282.1"/>
    <property type="molecule type" value="Genomic_DNA"/>
</dbReference>
<accession>A0ABU5RG85</accession>
<sequence>MAEYLLTRPVRIGLSAAAARSGLHPELIRRFVALSLVDGTTDANGRMWLAPSAVAALARIQRLRAGLCLNYAAIGLVLDLLDRIDVLEAQVRSRRPWT</sequence>
<gene>
    <name evidence="1" type="ORF">VA596_37535</name>
</gene>
<dbReference type="Gene3D" id="1.10.1660.10">
    <property type="match status" value="1"/>
</dbReference>